<evidence type="ECO:0000256" key="2">
    <source>
        <dbReference type="ARBA" id="ARBA00022691"/>
    </source>
</evidence>
<evidence type="ECO:0000313" key="7">
    <source>
        <dbReference type="EMBL" id="SKA21265.1"/>
    </source>
</evidence>
<dbReference type="Proteomes" id="UP000190102">
    <property type="component" value="Unassembled WGS sequence"/>
</dbReference>
<reference evidence="8" key="1">
    <citation type="submission" date="2017-02" db="EMBL/GenBank/DDBJ databases">
        <authorList>
            <person name="Varghese N."/>
            <person name="Submissions S."/>
        </authorList>
    </citation>
    <scope>NUCLEOTIDE SEQUENCE [LARGE SCALE GENOMIC DNA]</scope>
    <source>
        <strain evidence="8">ATCC BAA-34</strain>
    </source>
</reference>
<dbReference type="PANTHER" id="PTHR43524">
    <property type="entry name" value="RADICAL SAM SUPERFAMILY PROTEIN"/>
    <property type="match status" value="1"/>
</dbReference>
<evidence type="ECO:0000259" key="6">
    <source>
        <dbReference type="PROSITE" id="PS51918"/>
    </source>
</evidence>
<dbReference type="PANTHER" id="PTHR43524:SF1">
    <property type="entry name" value="RADICAL SAM SUPERFAMILY PROTEIN"/>
    <property type="match status" value="1"/>
</dbReference>
<keyword evidence="8" id="KW-1185">Reference proteome</keyword>
<dbReference type="Pfam" id="PF04055">
    <property type="entry name" value="Radical_SAM"/>
    <property type="match status" value="1"/>
</dbReference>
<evidence type="ECO:0000313" key="8">
    <source>
        <dbReference type="Proteomes" id="UP000190102"/>
    </source>
</evidence>
<dbReference type="EMBL" id="FUWR01000027">
    <property type="protein sequence ID" value="SKA21265.1"/>
    <property type="molecule type" value="Genomic_DNA"/>
</dbReference>
<dbReference type="GO" id="GO:0046872">
    <property type="term" value="F:metal ion binding"/>
    <property type="evidence" value="ECO:0007669"/>
    <property type="project" value="UniProtKB-KW"/>
</dbReference>
<dbReference type="InterPro" id="IPR007197">
    <property type="entry name" value="rSAM"/>
</dbReference>
<dbReference type="InterPro" id="IPR058240">
    <property type="entry name" value="rSAM_sf"/>
</dbReference>
<dbReference type="PROSITE" id="PS51918">
    <property type="entry name" value="RADICAL_SAM"/>
    <property type="match status" value="1"/>
</dbReference>
<dbReference type="GO" id="GO:0051536">
    <property type="term" value="F:iron-sulfur cluster binding"/>
    <property type="evidence" value="ECO:0007669"/>
    <property type="project" value="UniProtKB-KW"/>
</dbReference>
<dbReference type="SFLD" id="SFLDS00029">
    <property type="entry name" value="Radical_SAM"/>
    <property type="match status" value="1"/>
</dbReference>
<keyword evidence="4" id="KW-0408">Iron</keyword>
<dbReference type="InterPro" id="IPR023885">
    <property type="entry name" value="4Fe4S-binding_SPASM_dom"/>
</dbReference>
<accession>A0A1T4RZ92</accession>
<dbReference type="CDD" id="cd01335">
    <property type="entry name" value="Radical_SAM"/>
    <property type="match status" value="1"/>
</dbReference>
<name>A0A1T4RZ92_9BACT</name>
<dbReference type="AlphaFoldDB" id="A0A1T4RZ92"/>
<evidence type="ECO:0000256" key="3">
    <source>
        <dbReference type="ARBA" id="ARBA00022723"/>
    </source>
</evidence>
<dbReference type="Pfam" id="PF13186">
    <property type="entry name" value="SPASM"/>
    <property type="match status" value="1"/>
</dbReference>
<proteinExistence type="predicted"/>
<dbReference type="SMART" id="SM00729">
    <property type="entry name" value="Elp3"/>
    <property type="match status" value="1"/>
</dbReference>
<dbReference type="InterPro" id="IPR006638">
    <property type="entry name" value="Elp3/MiaA/NifB-like_rSAM"/>
</dbReference>
<dbReference type="STRING" id="115783.SAMN02745119_03162"/>
<protein>
    <submittedName>
        <fullName evidence="7">Radical SAM superfamily enzyme, MoaA/NifB/PqqE/SkfB family</fullName>
    </submittedName>
</protein>
<dbReference type="GO" id="GO:0003824">
    <property type="term" value="F:catalytic activity"/>
    <property type="evidence" value="ECO:0007669"/>
    <property type="project" value="InterPro"/>
</dbReference>
<dbReference type="CDD" id="cd21128">
    <property type="entry name" value="SPASM_rSAM"/>
    <property type="match status" value="1"/>
</dbReference>
<keyword evidence="5" id="KW-0411">Iron-sulfur</keyword>
<dbReference type="Gene3D" id="3.20.20.70">
    <property type="entry name" value="Aldolase class I"/>
    <property type="match status" value="1"/>
</dbReference>
<dbReference type="SUPFAM" id="SSF102114">
    <property type="entry name" value="Radical SAM enzymes"/>
    <property type="match status" value="1"/>
</dbReference>
<dbReference type="InterPro" id="IPR013785">
    <property type="entry name" value="Aldolase_TIM"/>
</dbReference>
<sequence>MLQSLKTYTRDKVVSYLLNMATSSSDETLIKMTHLMEMIPKKQYYKDRIRWIRNLVQQKHPSIEFPRRILKELHPNQRDKWITNLAINHLLSGTNKRKEWADENGFYPPSTVVISVTMRCNLSCYGCYAGDYNKSLELTLDEIDGVLTQMKEMGIFFAVISGGEPFFMQGIFELFEKHSDMAFLVFTHGGLIDDNLVQRLIEVGNVMPAFSLEGYEQETDERRGSGHFKKVMNAMRLLRENGLSFCGSFTHSSKNTDIITDPTYIDFLLEQGVFALWLFSYVPVGREPDPALMPSPEQRDQLRRATIQFRATKPMLFVDFWNDGPMISGCLAAGRKYLHINASGDIEPCVFCHFAVDNIRRTSLKDALGSPLFRKIREKQGEHENLLRPCMLIDHPENGREFFESEGAYPTHEGAEEIFTGLADEMDQYSRNYGEIADQVWDEEFREHPAYNKKNGICNG</sequence>
<keyword evidence="3" id="KW-0479">Metal-binding</keyword>
<evidence type="ECO:0000256" key="1">
    <source>
        <dbReference type="ARBA" id="ARBA00001966"/>
    </source>
</evidence>
<dbReference type="OrthoDB" id="9782387at2"/>
<gene>
    <name evidence="7" type="ORF">SAMN02745119_03162</name>
</gene>
<feature type="domain" description="Radical SAM core" evidence="6">
    <location>
        <begin position="106"/>
        <end position="319"/>
    </location>
</feature>
<keyword evidence="2" id="KW-0949">S-adenosyl-L-methionine</keyword>
<organism evidence="7 8">
    <name type="scientific">Trichlorobacter thiogenes</name>
    <dbReference type="NCBI Taxonomy" id="115783"/>
    <lineage>
        <taxon>Bacteria</taxon>
        <taxon>Pseudomonadati</taxon>
        <taxon>Thermodesulfobacteriota</taxon>
        <taxon>Desulfuromonadia</taxon>
        <taxon>Geobacterales</taxon>
        <taxon>Geobacteraceae</taxon>
        <taxon>Trichlorobacter</taxon>
    </lineage>
</organism>
<comment type="cofactor">
    <cofactor evidence="1">
        <name>[4Fe-4S] cluster</name>
        <dbReference type="ChEBI" id="CHEBI:49883"/>
    </cofactor>
</comment>
<dbReference type="SFLD" id="SFLDG01067">
    <property type="entry name" value="SPASM/twitch_domain_containing"/>
    <property type="match status" value="1"/>
</dbReference>
<evidence type="ECO:0000256" key="5">
    <source>
        <dbReference type="ARBA" id="ARBA00023014"/>
    </source>
</evidence>
<evidence type="ECO:0000256" key="4">
    <source>
        <dbReference type="ARBA" id="ARBA00023004"/>
    </source>
</evidence>